<name>A0AB34KU57_9PEZI</name>
<dbReference type="InterPro" id="IPR029058">
    <property type="entry name" value="AB_hydrolase_fold"/>
</dbReference>
<dbReference type="SUPFAM" id="SSF53474">
    <property type="entry name" value="alpha/beta-Hydrolases"/>
    <property type="match status" value="1"/>
</dbReference>
<feature type="signal peptide" evidence="3">
    <location>
        <begin position="1"/>
        <end position="20"/>
    </location>
</feature>
<sequence length="542" mass="58765">MKSVVSITAGWALLYQHVSAVDPRVNLGYSTYTGVPLSNGVTQWLGLRYAAPPLGDLRFAAPQDPLATNETLEADAHGPICLSTLSSGQAAPLSSSTMKEDCLFMDIYAPSNASCESKLPVMFFIQGGGFNTNSNANFNGSGLVVAGQRDMIVVTFNYRVGPYGFLAAQEILEGGSINNGLKDQRKALEWVQKHIEQFGGDPGHVVLSGDSAGAASINLQLTAYGGRDDHLFHASAAESQSFATINTVGESQFMYDNLVIRTGCATSNSTLACLRNLTADDIQRQNINTPFPGAQTAPLYMYGPTLDNDFIKEYTYPAYANGNFVQLPAIYGDTTNEGTIFTPNTTSSYGEANTFIKAQFPYITLSQLRAWNALYPVEAYPSFPSTGRFWRSTATGYGEMRYNCPGLFINAVYARLGVPAWNYRWDVRDPPSEASGAGVTHTVEINAIWGPELIPGAPASYLPGGVNAAIVDVVQGYWTSFVRAYDPNVLRKAGTPVWEAWRAGNEWRSLKFRTNATGMEDVDAGQRGRCEYLSGIGEALRQ</sequence>
<evidence type="ECO:0000256" key="2">
    <source>
        <dbReference type="ARBA" id="ARBA00022801"/>
    </source>
</evidence>
<dbReference type="PANTHER" id="PTHR11559">
    <property type="entry name" value="CARBOXYLESTERASE"/>
    <property type="match status" value="1"/>
</dbReference>
<dbReference type="FunFam" id="3.40.50.1820:FF:000316">
    <property type="entry name" value="Carboxylic ester hydrolase"/>
    <property type="match status" value="1"/>
</dbReference>
<dbReference type="EC" id="3.1.1.-" evidence="3"/>
<feature type="domain" description="Carboxylesterase type B" evidence="4">
    <location>
        <begin position="38"/>
        <end position="519"/>
    </location>
</feature>
<evidence type="ECO:0000313" key="6">
    <source>
        <dbReference type="Proteomes" id="UP000803884"/>
    </source>
</evidence>
<dbReference type="RefSeq" id="XP_069229804.1">
    <property type="nucleotide sequence ID" value="XM_069373242.1"/>
</dbReference>
<dbReference type="InterPro" id="IPR050309">
    <property type="entry name" value="Type-B_Carboxylest/Lipase"/>
</dbReference>
<keyword evidence="3" id="KW-0732">Signal</keyword>
<gene>
    <name evidence="5" type="ORF">WHR41_04636</name>
</gene>
<dbReference type="GO" id="GO:0016787">
    <property type="term" value="F:hydrolase activity"/>
    <property type="evidence" value="ECO:0007669"/>
    <property type="project" value="UniProtKB-KW"/>
</dbReference>
<accession>A0AB34KU57</accession>
<dbReference type="GeneID" id="96006080"/>
<evidence type="ECO:0000256" key="1">
    <source>
        <dbReference type="ARBA" id="ARBA00005964"/>
    </source>
</evidence>
<protein>
    <recommendedName>
        <fullName evidence="3">Carboxylic ester hydrolase</fullName>
        <ecNumber evidence="3">3.1.1.-</ecNumber>
    </recommendedName>
</protein>
<dbReference type="PROSITE" id="PS00122">
    <property type="entry name" value="CARBOXYLESTERASE_B_1"/>
    <property type="match status" value="1"/>
</dbReference>
<dbReference type="Gene3D" id="3.40.50.1820">
    <property type="entry name" value="alpha/beta hydrolase"/>
    <property type="match status" value="1"/>
</dbReference>
<evidence type="ECO:0000259" key="4">
    <source>
        <dbReference type="Pfam" id="PF00135"/>
    </source>
</evidence>
<dbReference type="EMBL" id="JAAQHG020000013">
    <property type="protein sequence ID" value="KAL1586699.1"/>
    <property type="molecule type" value="Genomic_DNA"/>
</dbReference>
<evidence type="ECO:0000256" key="3">
    <source>
        <dbReference type="RuleBase" id="RU361235"/>
    </source>
</evidence>
<comment type="caution">
    <text evidence="5">The sequence shown here is derived from an EMBL/GenBank/DDBJ whole genome shotgun (WGS) entry which is preliminary data.</text>
</comment>
<dbReference type="Pfam" id="PF00135">
    <property type="entry name" value="COesterase"/>
    <property type="match status" value="1"/>
</dbReference>
<organism evidence="5 6">
    <name type="scientific">Cladosporium halotolerans</name>
    <dbReference type="NCBI Taxonomy" id="1052096"/>
    <lineage>
        <taxon>Eukaryota</taxon>
        <taxon>Fungi</taxon>
        <taxon>Dikarya</taxon>
        <taxon>Ascomycota</taxon>
        <taxon>Pezizomycotina</taxon>
        <taxon>Dothideomycetes</taxon>
        <taxon>Dothideomycetidae</taxon>
        <taxon>Cladosporiales</taxon>
        <taxon>Cladosporiaceae</taxon>
        <taxon>Cladosporium</taxon>
    </lineage>
</organism>
<dbReference type="InterPro" id="IPR002018">
    <property type="entry name" value="CarbesteraseB"/>
</dbReference>
<proteinExistence type="inferred from homology"/>
<keyword evidence="2 3" id="KW-0378">Hydrolase</keyword>
<comment type="similarity">
    <text evidence="1 3">Belongs to the type-B carboxylesterase/lipase family.</text>
</comment>
<evidence type="ECO:0000313" key="5">
    <source>
        <dbReference type="EMBL" id="KAL1586699.1"/>
    </source>
</evidence>
<reference evidence="5 6" key="1">
    <citation type="journal article" date="2020" name="Microbiol. Resour. Announc.">
        <title>Draft Genome Sequence of a Cladosporium Species Isolated from the Mesophotic Ascidian Didemnum maculosum.</title>
        <authorList>
            <person name="Gioti A."/>
            <person name="Siaperas R."/>
            <person name="Nikolaivits E."/>
            <person name="Le Goff G."/>
            <person name="Ouazzani J."/>
            <person name="Kotoulas G."/>
            <person name="Topakas E."/>
        </authorList>
    </citation>
    <scope>NUCLEOTIDE SEQUENCE [LARGE SCALE GENOMIC DNA]</scope>
    <source>
        <strain evidence="5 6">TM138-S3</strain>
    </source>
</reference>
<feature type="chain" id="PRO_5044048789" description="Carboxylic ester hydrolase" evidence="3">
    <location>
        <begin position="21"/>
        <end position="542"/>
    </location>
</feature>
<dbReference type="InterPro" id="IPR019826">
    <property type="entry name" value="Carboxylesterase_B_AS"/>
</dbReference>
<dbReference type="Proteomes" id="UP000803884">
    <property type="component" value="Unassembled WGS sequence"/>
</dbReference>
<dbReference type="AlphaFoldDB" id="A0AB34KU57"/>
<keyword evidence="6" id="KW-1185">Reference proteome</keyword>